<evidence type="ECO:0000313" key="2">
    <source>
        <dbReference type="Proteomes" id="UP000054549"/>
    </source>
</evidence>
<keyword evidence="2" id="KW-1185">Reference proteome</keyword>
<evidence type="ECO:0000313" key="1">
    <source>
        <dbReference type="EMBL" id="KIL65580.1"/>
    </source>
</evidence>
<name>A0A0C2SQN0_AMAMK</name>
<proteinExistence type="predicted"/>
<protein>
    <submittedName>
        <fullName evidence="1">Uncharacterized protein</fullName>
    </submittedName>
</protein>
<gene>
    <name evidence="1" type="ORF">M378DRAFT_161890</name>
</gene>
<dbReference type="AlphaFoldDB" id="A0A0C2SQN0"/>
<dbReference type="EMBL" id="KN818241">
    <property type="protein sequence ID" value="KIL65580.1"/>
    <property type="molecule type" value="Genomic_DNA"/>
</dbReference>
<reference evidence="1 2" key="1">
    <citation type="submission" date="2014-04" db="EMBL/GenBank/DDBJ databases">
        <title>Evolutionary Origins and Diversification of the Mycorrhizal Mutualists.</title>
        <authorList>
            <consortium name="DOE Joint Genome Institute"/>
            <consortium name="Mycorrhizal Genomics Consortium"/>
            <person name="Kohler A."/>
            <person name="Kuo A."/>
            <person name="Nagy L.G."/>
            <person name="Floudas D."/>
            <person name="Copeland A."/>
            <person name="Barry K.W."/>
            <person name="Cichocki N."/>
            <person name="Veneault-Fourrey C."/>
            <person name="LaButti K."/>
            <person name="Lindquist E.A."/>
            <person name="Lipzen A."/>
            <person name="Lundell T."/>
            <person name="Morin E."/>
            <person name="Murat C."/>
            <person name="Riley R."/>
            <person name="Ohm R."/>
            <person name="Sun H."/>
            <person name="Tunlid A."/>
            <person name="Henrissat B."/>
            <person name="Grigoriev I.V."/>
            <person name="Hibbett D.S."/>
            <person name="Martin F."/>
        </authorList>
    </citation>
    <scope>NUCLEOTIDE SEQUENCE [LARGE SCALE GENOMIC DNA]</scope>
    <source>
        <strain evidence="1 2">Koide BX008</strain>
    </source>
</reference>
<dbReference type="Proteomes" id="UP000054549">
    <property type="component" value="Unassembled WGS sequence"/>
</dbReference>
<sequence length="152" mass="17225">MTRGTPRMRRRVYRRCDFSWKVWASLIPSRFFGPETHNTEIVPLALGVQARNDVSCLKSVYVDTPSACVNTVEQPPKNANGYPPRIPMESLKLNLATRLSTFKRRPVQLGYISDHLTRILVLLYSLQSRAIQLHTTESPPNTMAEQPPAPPP</sequence>
<organism evidence="1 2">
    <name type="scientific">Amanita muscaria (strain Koide BX008)</name>
    <dbReference type="NCBI Taxonomy" id="946122"/>
    <lineage>
        <taxon>Eukaryota</taxon>
        <taxon>Fungi</taxon>
        <taxon>Dikarya</taxon>
        <taxon>Basidiomycota</taxon>
        <taxon>Agaricomycotina</taxon>
        <taxon>Agaricomycetes</taxon>
        <taxon>Agaricomycetidae</taxon>
        <taxon>Agaricales</taxon>
        <taxon>Pluteineae</taxon>
        <taxon>Amanitaceae</taxon>
        <taxon>Amanita</taxon>
    </lineage>
</organism>
<dbReference type="InParanoid" id="A0A0C2SQN0"/>
<dbReference type="HOGENOM" id="CLU_1721881_0_0_1"/>
<accession>A0A0C2SQN0</accession>